<sequence>MKMTALTGISGAVLNELKMGKPRTLELQSAHNVISIAALEPGPDTYLFLTNVDLEDLSPGDVGIIVRVLSVSVSMKRVVDYIHPVYYEERERLTARSQLRYCANSMVKTVRTGTICEPVTVEVVKAAHYRAI</sequence>
<dbReference type="InterPro" id="IPR007417">
    <property type="entry name" value="DUF473"/>
</dbReference>
<dbReference type="OrthoDB" id="49941at2157"/>
<evidence type="ECO:0000313" key="1">
    <source>
        <dbReference type="EMBL" id="QYZ78751.1"/>
    </source>
</evidence>
<dbReference type="Proteomes" id="UP000826709">
    <property type="component" value="Chromosome"/>
</dbReference>
<proteinExistence type="predicted"/>
<keyword evidence="2" id="KW-1185">Reference proteome</keyword>
<dbReference type="AlphaFoldDB" id="A0A8G1EG37"/>
<evidence type="ECO:0000313" key="2">
    <source>
        <dbReference type="Proteomes" id="UP000826709"/>
    </source>
</evidence>
<reference evidence="1" key="2">
    <citation type="submission" date="2019-03" db="EMBL/GenBank/DDBJ databases">
        <authorList>
            <person name="Chen S.-C."/>
            <person name="Wu S.-Y."/>
            <person name="Lai M.-C."/>
        </authorList>
    </citation>
    <scope>NUCLEOTIDE SEQUENCE</scope>
    <source>
        <strain evidence="1">ML15</strain>
    </source>
</reference>
<accession>A0A8G1EG37</accession>
<dbReference type="EMBL" id="CP037968">
    <property type="protein sequence ID" value="QYZ78751.1"/>
    <property type="molecule type" value="Genomic_DNA"/>
</dbReference>
<organism evidence="1 2">
    <name type="scientific">Methanofollis formosanus</name>
    <dbReference type="NCBI Taxonomy" id="299308"/>
    <lineage>
        <taxon>Archaea</taxon>
        <taxon>Methanobacteriati</taxon>
        <taxon>Methanobacteriota</taxon>
        <taxon>Stenosarchaea group</taxon>
        <taxon>Methanomicrobia</taxon>
        <taxon>Methanomicrobiales</taxon>
        <taxon>Methanomicrobiaceae</taxon>
        <taxon>Methanofollis</taxon>
    </lineage>
</organism>
<reference evidence="1" key="1">
    <citation type="journal article" date="2005" name="Int. J. Syst. Evol. Microbiol.">
        <title>Methanofollis formosanus sp. nov., isolated from a fish pond.</title>
        <authorList>
            <person name="Wu S.Y."/>
            <person name="Chen S.C."/>
            <person name="Lai M.C."/>
        </authorList>
    </citation>
    <scope>NUCLEOTIDE SEQUENCE</scope>
    <source>
        <strain evidence="1">ML15</strain>
    </source>
</reference>
<dbReference type="Pfam" id="PF04322">
    <property type="entry name" value="DUF473"/>
    <property type="match status" value="1"/>
</dbReference>
<name>A0A8G1EG37_9EURY</name>
<dbReference type="RefSeq" id="WP_220682510.1">
    <property type="nucleotide sequence ID" value="NZ_CP037968.1"/>
</dbReference>
<gene>
    <name evidence="1" type="ORF">E2N92_04555</name>
</gene>
<dbReference type="KEGG" id="mfk:E2N92_04555"/>
<protein>
    <submittedName>
        <fullName evidence="1">DUF473 domain-containing protein</fullName>
    </submittedName>
</protein>